<dbReference type="AlphaFoldDB" id="A0A7W6CDR4"/>
<dbReference type="Proteomes" id="UP000548867">
    <property type="component" value="Unassembled WGS sequence"/>
</dbReference>
<dbReference type="Gene3D" id="3.30.565.10">
    <property type="entry name" value="Histidine kinase-like ATPase, C-terminal domain"/>
    <property type="match status" value="1"/>
</dbReference>
<evidence type="ECO:0000313" key="14">
    <source>
        <dbReference type="EMBL" id="MBB3954659.1"/>
    </source>
</evidence>
<evidence type="ECO:0000256" key="6">
    <source>
        <dbReference type="ARBA" id="ARBA00022692"/>
    </source>
</evidence>
<gene>
    <name evidence="14" type="ORF">GGR38_001598</name>
</gene>
<proteinExistence type="predicted"/>
<dbReference type="RefSeq" id="WP_183624312.1">
    <property type="nucleotide sequence ID" value="NZ_JACIDX010000005.1"/>
</dbReference>
<feature type="domain" description="HAMP" evidence="13">
    <location>
        <begin position="192"/>
        <end position="243"/>
    </location>
</feature>
<protein>
    <recommendedName>
        <fullName evidence="3">histidine kinase</fullName>
        <ecNumber evidence="3">2.7.13.3</ecNumber>
    </recommendedName>
</protein>
<dbReference type="InterPro" id="IPR036890">
    <property type="entry name" value="HATPase_C_sf"/>
</dbReference>
<feature type="domain" description="Histidine kinase" evidence="12">
    <location>
        <begin position="251"/>
        <end position="446"/>
    </location>
</feature>
<evidence type="ECO:0000256" key="7">
    <source>
        <dbReference type="ARBA" id="ARBA00022777"/>
    </source>
</evidence>
<dbReference type="SUPFAM" id="SSF55874">
    <property type="entry name" value="ATPase domain of HSP90 chaperone/DNA topoisomerase II/histidine kinase"/>
    <property type="match status" value="1"/>
</dbReference>
<dbReference type="PANTHER" id="PTHR45436">
    <property type="entry name" value="SENSOR HISTIDINE KINASE YKOH"/>
    <property type="match status" value="1"/>
</dbReference>
<evidence type="ECO:0000256" key="2">
    <source>
        <dbReference type="ARBA" id="ARBA00004370"/>
    </source>
</evidence>
<dbReference type="PRINTS" id="PR00344">
    <property type="entry name" value="BCTRLSENSOR"/>
</dbReference>
<evidence type="ECO:0000256" key="4">
    <source>
        <dbReference type="ARBA" id="ARBA00022553"/>
    </source>
</evidence>
<evidence type="ECO:0000256" key="9">
    <source>
        <dbReference type="ARBA" id="ARBA00023012"/>
    </source>
</evidence>
<dbReference type="SMART" id="SM00387">
    <property type="entry name" value="HATPase_c"/>
    <property type="match status" value="1"/>
</dbReference>
<keyword evidence="8 11" id="KW-1133">Transmembrane helix</keyword>
<dbReference type="InterPro" id="IPR036097">
    <property type="entry name" value="HisK_dim/P_sf"/>
</dbReference>
<dbReference type="CDD" id="cd00082">
    <property type="entry name" value="HisKA"/>
    <property type="match status" value="1"/>
</dbReference>
<dbReference type="SUPFAM" id="SSF47384">
    <property type="entry name" value="Homodimeric domain of signal transducing histidine kinase"/>
    <property type="match status" value="1"/>
</dbReference>
<dbReference type="InterPro" id="IPR005467">
    <property type="entry name" value="His_kinase_dom"/>
</dbReference>
<evidence type="ECO:0000259" key="13">
    <source>
        <dbReference type="PROSITE" id="PS50885"/>
    </source>
</evidence>
<keyword evidence="15" id="KW-1185">Reference proteome</keyword>
<evidence type="ECO:0000256" key="3">
    <source>
        <dbReference type="ARBA" id="ARBA00012438"/>
    </source>
</evidence>
<comment type="caution">
    <text evidence="14">The sequence shown here is derived from an EMBL/GenBank/DDBJ whole genome shotgun (WGS) entry which is preliminary data.</text>
</comment>
<keyword evidence="5" id="KW-0808">Transferase</keyword>
<keyword evidence="9" id="KW-0902">Two-component regulatory system</keyword>
<organism evidence="14 15">
    <name type="scientific">Novosphingobium sediminicola</name>
    <dbReference type="NCBI Taxonomy" id="563162"/>
    <lineage>
        <taxon>Bacteria</taxon>
        <taxon>Pseudomonadati</taxon>
        <taxon>Pseudomonadota</taxon>
        <taxon>Alphaproteobacteria</taxon>
        <taxon>Sphingomonadales</taxon>
        <taxon>Sphingomonadaceae</taxon>
        <taxon>Novosphingobium</taxon>
    </lineage>
</organism>
<dbReference type="PROSITE" id="PS50109">
    <property type="entry name" value="HIS_KIN"/>
    <property type="match status" value="1"/>
</dbReference>
<comment type="subcellular location">
    <subcellularLocation>
        <location evidence="2">Membrane</location>
    </subcellularLocation>
</comment>
<accession>A0A7W6CDR4</accession>
<dbReference type="InterPro" id="IPR004358">
    <property type="entry name" value="Sig_transdc_His_kin-like_C"/>
</dbReference>
<evidence type="ECO:0000256" key="10">
    <source>
        <dbReference type="ARBA" id="ARBA00023136"/>
    </source>
</evidence>
<dbReference type="InterPro" id="IPR003660">
    <property type="entry name" value="HAMP_dom"/>
</dbReference>
<evidence type="ECO:0000256" key="8">
    <source>
        <dbReference type="ARBA" id="ARBA00022989"/>
    </source>
</evidence>
<dbReference type="InterPro" id="IPR003594">
    <property type="entry name" value="HATPase_dom"/>
</dbReference>
<keyword evidence="10 11" id="KW-0472">Membrane</keyword>
<dbReference type="Pfam" id="PF02518">
    <property type="entry name" value="HATPase_c"/>
    <property type="match status" value="1"/>
</dbReference>
<evidence type="ECO:0000259" key="12">
    <source>
        <dbReference type="PROSITE" id="PS50109"/>
    </source>
</evidence>
<name>A0A7W6CDR4_9SPHN</name>
<dbReference type="InterPro" id="IPR050428">
    <property type="entry name" value="TCS_sensor_his_kinase"/>
</dbReference>
<evidence type="ECO:0000256" key="1">
    <source>
        <dbReference type="ARBA" id="ARBA00000085"/>
    </source>
</evidence>
<keyword evidence="6 11" id="KW-0812">Transmembrane</keyword>
<feature type="transmembrane region" description="Helical" evidence="11">
    <location>
        <begin position="172"/>
        <end position="195"/>
    </location>
</feature>
<dbReference type="EMBL" id="JACIDX010000005">
    <property type="protein sequence ID" value="MBB3954659.1"/>
    <property type="molecule type" value="Genomic_DNA"/>
</dbReference>
<keyword evidence="4" id="KW-0597">Phosphoprotein</keyword>
<dbReference type="PROSITE" id="PS50885">
    <property type="entry name" value="HAMP"/>
    <property type="match status" value="1"/>
</dbReference>
<reference evidence="14 15" key="1">
    <citation type="submission" date="2020-08" db="EMBL/GenBank/DDBJ databases">
        <title>Genomic Encyclopedia of Type Strains, Phase IV (KMG-IV): sequencing the most valuable type-strain genomes for metagenomic binning, comparative biology and taxonomic classification.</title>
        <authorList>
            <person name="Goeker M."/>
        </authorList>
    </citation>
    <scope>NUCLEOTIDE SEQUENCE [LARGE SCALE GENOMIC DNA]</scope>
    <source>
        <strain evidence="14 15">DSM 27057</strain>
    </source>
</reference>
<evidence type="ECO:0000256" key="5">
    <source>
        <dbReference type="ARBA" id="ARBA00022679"/>
    </source>
</evidence>
<dbReference type="GO" id="GO:0005886">
    <property type="term" value="C:plasma membrane"/>
    <property type="evidence" value="ECO:0007669"/>
    <property type="project" value="TreeGrafter"/>
</dbReference>
<dbReference type="Gene3D" id="1.10.287.130">
    <property type="match status" value="1"/>
</dbReference>
<evidence type="ECO:0000256" key="11">
    <source>
        <dbReference type="SAM" id="Phobius"/>
    </source>
</evidence>
<comment type="catalytic activity">
    <reaction evidence="1">
        <text>ATP + protein L-histidine = ADP + protein N-phospho-L-histidine.</text>
        <dbReference type="EC" id="2.7.13.3"/>
    </reaction>
</comment>
<sequence>MKRVLTPARFAAHSLRLRFLLAILLWVALGIGGIWYSATRVFTRHIEAQYHDELYGHVRELAGLVNISKDSHLSLSRPLSDPRYLEPMSGYYWQVSVHRGDRIHSASMVRGEIDEDIAHSPEIFHSIDNGPTGKTIAYGFTGFTPDGRVVHYVIAVDKRYLDQAIASFTRELTLWLTALATALLITGYAVVLFGLRPLNRLATAIGQLREGTSARLEGAYPSEIAPLVEDLNAYIAGNEAVIERARVEAGNLAHGLRTPLAVITDEAERLARQPESARAARALLDQAHEMVQQIDFRLARTRSAAGARASLRVSHLPEAVLPILSAMRKLHPDCAFELSAPVPVRMAIDPVDLSELVSNLLDNAGKWARRRVVLTIAEGPRIRVEDDGPGMSEEQIARACEIGSRFDADMPGSGLGLAIARDIAEAYGLRLRLSSPPGGGLIADLV</sequence>
<keyword evidence="7 14" id="KW-0418">Kinase</keyword>
<dbReference type="EC" id="2.7.13.3" evidence="3"/>
<feature type="transmembrane region" description="Helical" evidence="11">
    <location>
        <begin position="20"/>
        <end position="38"/>
    </location>
</feature>
<dbReference type="GO" id="GO:0000155">
    <property type="term" value="F:phosphorelay sensor kinase activity"/>
    <property type="evidence" value="ECO:0007669"/>
    <property type="project" value="InterPro"/>
</dbReference>
<dbReference type="InterPro" id="IPR003661">
    <property type="entry name" value="HisK_dim/P_dom"/>
</dbReference>
<dbReference type="PANTHER" id="PTHR45436:SF5">
    <property type="entry name" value="SENSOR HISTIDINE KINASE TRCS"/>
    <property type="match status" value="1"/>
</dbReference>
<evidence type="ECO:0000313" key="15">
    <source>
        <dbReference type="Proteomes" id="UP000548867"/>
    </source>
</evidence>